<evidence type="ECO:0000256" key="7">
    <source>
        <dbReference type="ARBA" id="ARBA00023136"/>
    </source>
</evidence>
<sequence length="279" mass="31957">MMLFFRSVQFVSGFSTVLFFELTLQVTGSILHRNQMLDTTFRIGAYNNASTGVFRVLGDKVRKNPNSLMLVASDLNSRLETLTYAYPVPSFHRNIYVFHSLRQVRKREETQPQLAKSTSQSDVSVSLGAKVKDAGKTVWYSGIVICGFIATGAILFAVIKELFWSQSPQSIYSDALKKCTEFPKICDLLGEPITGFCDGSGRRGRTNLRYSQFLKDGVEHLRIRFYIKGIRNQATVHAEMEKRDGRFEYIYLLADTENYPKEQIFVIDNRKQELSYQEF</sequence>
<name>A0A4Y7NKA3_9CRUS</name>
<proteinExistence type="evidence at transcript level"/>
<evidence type="ECO:0000256" key="3">
    <source>
        <dbReference type="ARBA" id="ARBA00022692"/>
    </source>
</evidence>
<evidence type="ECO:0000313" key="9">
    <source>
        <dbReference type="EMBL" id="SVE92755.1"/>
    </source>
</evidence>
<dbReference type="Gene3D" id="3.10.450.320">
    <property type="entry name" value="Mitochondrial import inner membrane translocase subunit Tim21"/>
    <property type="match status" value="1"/>
</dbReference>
<keyword evidence="8" id="KW-0999">Mitochondrion inner membrane</keyword>
<dbReference type="Pfam" id="PF08294">
    <property type="entry name" value="TIM21"/>
    <property type="match status" value="1"/>
</dbReference>
<reference evidence="9" key="1">
    <citation type="submission" date="2018-08" db="EMBL/GenBank/DDBJ databases">
        <authorList>
            <person name="Cornetti L."/>
        </authorList>
    </citation>
    <scope>NUCLEOTIDE SEQUENCE</scope>
    <source>
        <strain evidence="9">CH-H-2</strain>
    </source>
</reference>
<keyword evidence="8" id="KW-0653">Protein transport</keyword>
<dbReference type="GO" id="GO:0005744">
    <property type="term" value="C:TIM23 mitochondrial import inner membrane translocase complex"/>
    <property type="evidence" value="ECO:0007669"/>
    <property type="project" value="UniProtKB-UniRule"/>
</dbReference>
<keyword evidence="8" id="KW-0811">Translocation</keyword>
<dbReference type="PANTHER" id="PTHR13032">
    <property type="entry name" value="MITOCHONDRIAL IMPORT INNER MEMBRANE TRANSLOCASE SUBUNIT TIM21"/>
    <property type="match status" value="1"/>
</dbReference>
<keyword evidence="4" id="KW-0809">Transit peptide</keyword>
<evidence type="ECO:0000256" key="1">
    <source>
        <dbReference type="ARBA" id="ARBA00004304"/>
    </source>
</evidence>
<keyword evidence="8" id="KW-0813">Transport</keyword>
<dbReference type="AlphaFoldDB" id="A0A4Y7NKA3"/>
<keyword evidence="5 8" id="KW-1133">Transmembrane helix</keyword>
<accession>A0A4Y7NKA3</accession>
<dbReference type="InterPro" id="IPR038552">
    <property type="entry name" value="Tim21_IMS_sf"/>
</dbReference>
<evidence type="ECO:0000256" key="5">
    <source>
        <dbReference type="ARBA" id="ARBA00022989"/>
    </source>
</evidence>
<evidence type="ECO:0000256" key="8">
    <source>
        <dbReference type="RuleBase" id="RU367142"/>
    </source>
</evidence>
<organism evidence="9">
    <name type="scientific">Megafenestra aurita</name>
    <dbReference type="NCBI Taxonomy" id="2291010"/>
    <lineage>
        <taxon>Eukaryota</taxon>
        <taxon>Metazoa</taxon>
        <taxon>Ecdysozoa</taxon>
        <taxon>Arthropoda</taxon>
        <taxon>Crustacea</taxon>
        <taxon>Branchiopoda</taxon>
        <taxon>Diplostraca</taxon>
        <taxon>Cladocera</taxon>
        <taxon>Anomopoda</taxon>
        <taxon>Daphniidae</taxon>
        <taxon>Megafenestra</taxon>
    </lineage>
</organism>
<dbReference type="InterPro" id="IPR013261">
    <property type="entry name" value="Tim21"/>
</dbReference>
<evidence type="ECO:0000256" key="6">
    <source>
        <dbReference type="ARBA" id="ARBA00023128"/>
    </source>
</evidence>
<keyword evidence="3 8" id="KW-0812">Transmembrane</keyword>
<dbReference type="EMBL" id="LR023136">
    <property type="protein sequence ID" value="SVE92755.1"/>
    <property type="molecule type" value="mRNA"/>
</dbReference>
<comment type="function">
    <text evidence="8">Essential component of the TIM23 complex, a complex that mediates the translocation of transit peptide-containing proteins across the mitochondrial inner membrane.</text>
</comment>
<keyword evidence="6 8" id="KW-0496">Mitochondrion</keyword>
<dbReference type="PANTHER" id="PTHR13032:SF6">
    <property type="entry name" value="MITOCHONDRIAL IMPORT INNER MEMBRANE TRANSLOCASE SUBUNIT TIM21"/>
    <property type="match status" value="1"/>
</dbReference>
<gene>
    <name evidence="9" type="primary">EOG090X0I05</name>
</gene>
<evidence type="ECO:0000256" key="4">
    <source>
        <dbReference type="ARBA" id="ARBA00022946"/>
    </source>
</evidence>
<protein>
    <recommendedName>
        <fullName evidence="8">Mitochondrial import inner membrane translocase subunit Tim21</fullName>
    </recommendedName>
</protein>
<evidence type="ECO:0000256" key="2">
    <source>
        <dbReference type="ARBA" id="ARBA00010867"/>
    </source>
</evidence>
<dbReference type="GO" id="GO:0030150">
    <property type="term" value="P:protein import into mitochondrial matrix"/>
    <property type="evidence" value="ECO:0007669"/>
    <property type="project" value="UniProtKB-UniRule"/>
</dbReference>
<feature type="transmembrane region" description="Helical" evidence="8">
    <location>
        <begin position="138"/>
        <end position="159"/>
    </location>
</feature>
<keyword evidence="7 8" id="KW-0472">Membrane</keyword>
<comment type="subunit">
    <text evidence="8">Component of the TIM23 complex.</text>
</comment>
<comment type="similarity">
    <text evidence="2 8">Belongs to the TIM21 family.</text>
</comment>
<comment type="subcellular location">
    <subcellularLocation>
        <location evidence="8">Mitochondrion inner membrane</location>
        <topology evidence="8">Single-pass membrane protein</topology>
    </subcellularLocation>
    <subcellularLocation>
        <location evidence="1">Mitochondrion membrane</location>
        <topology evidence="1">Single-pass membrane protein</topology>
    </subcellularLocation>
</comment>